<evidence type="ECO:0008006" key="3">
    <source>
        <dbReference type="Google" id="ProtNLM"/>
    </source>
</evidence>
<proteinExistence type="predicted"/>
<dbReference type="Gene3D" id="2.60.120.10">
    <property type="entry name" value="Jelly Rolls"/>
    <property type="match status" value="1"/>
</dbReference>
<dbReference type="RefSeq" id="WP_137404395.1">
    <property type="nucleotide sequence ID" value="NZ_BMIU01000021.1"/>
</dbReference>
<organism evidence="1 2">
    <name type="scientific">Echinicola rosea</name>
    <dbReference type="NCBI Taxonomy" id="1807691"/>
    <lineage>
        <taxon>Bacteria</taxon>
        <taxon>Pseudomonadati</taxon>
        <taxon>Bacteroidota</taxon>
        <taxon>Cytophagia</taxon>
        <taxon>Cytophagales</taxon>
        <taxon>Cyclobacteriaceae</taxon>
        <taxon>Echinicola</taxon>
    </lineage>
</organism>
<dbReference type="SUPFAM" id="SSF51206">
    <property type="entry name" value="cAMP-binding domain-like"/>
    <property type="match status" value="1"/>
</dbReference>
<evidence type="ECO:0000313" key="2">
    <source>
        <dbReference type="Proteomes" id="UP000647339"/>
    </source>
</evidence>
<dbReference type="EMBL" id="BMIU01000021">
    <property type="protein sequence ID" value="GGF44368.1"/>
    <property type="molecule type" value="Genomic_DNA"/>
</dbReference>
<accession>A0ABQ1VA56</accession>
<protein>
    <recommendedName>
        <fullName evidence="3">Crp/Fnr family transcriptional regulator</fullName>
    </recommendedName>
</protein>
<comment type="caution">
    <text evidence="1">The sequence shown here is derived from an EMBL/GenBank/DDBJ whole genome shotgun (WGS) entry which is preliminary data.</text>
</comment>
<dbReference type="InterPro" id="IPR014710">
    <property type="entry name" value="RmlC-like_jellyroll"/>
</dbReference>
<keyword evidence="2" id="KW-1185">Reference proteome</keyword>
<dbReference type="Proteomes" id="UP000647339">
    <property type="component" value="Unassembled WGS sequence"/>
</dbReference>
<dbReference type="InterPro" id="IPR018490">
    <property type="entry name" value="cNMP-bd_dom_sf"/>
</dbReference>
<gene>
    <name evidence="1" type="ORF">GCM10011339_36050</name>
</gene>
<reference evidence="2" key="1">
    <citation type="journal article" date="2019" name="Int. J. Syst. Evol. Microbiol.">
        <title>The Global Catalogue of Microorganisms (GCM) 10K type strain sequencing project: providing services to taxonomists for standard genome sequencing and annotation.</title>
        <authorList>
            <consortium name="The Broad Institute Genomics Platform"/>
            <consortium name="The Broad Institute Genome Sequencing Center for Infectious Disease"/>
            <person name="Wu L."/>
            <person name="Ma J."/>
        </authorList>
    </citation>
    <scope>NUCLEOTIDE SEQUENCE [LARGE SCALE GENOMIC DNA]</scope>
    <source>
        <strain evidence="2">CGMCC 1.15407</strain>
    </source>
</reference>
<name>A0ABQ1VA56_9BACT</name>
<evidence type="ECO:0000313" key="1">
    <source>
        <dbReference type="EMBL" id="GGF44368.1"/>
    </source>
</evidence>
<sequence length="197" mass="22772">MERFLTAEELKKEFDSYYQLDLSVYEQLVPYLPLRSYPKSTELKGPGEIEHCARYVFKGAIAMLYPTENGRDFRVRIFKKGMVATHLESFTQQIPSPYIIKTLEYSVVLELSTIAEKYMLDNIDSVTNLSTAINRTIAQDYEAWHNIFTLPLEAGLLKLAIDFPYENGKLSIKDKSHLFKCSVSKMRRTLQKLKLIG</sequence>